<organism evidence="22 23">
    <name type="scientific">Vibrio nigripulchritudo SOn1</name>
    <dbReference type="NCBI Taxonomy" id="1238450"/>
    <lineage>
        <taxon>Bacteria</taxon>
        <taxon>Pseudomonadati</taxon>
        <taxon>Pseudomonadota</taxon>
        <taxon>Gammaproteobacteria</taxon>
        <taxon>Vibrionales</taxon>
        <taxon>Vibrionaceae</taxon>
        <taxon>Vibrio</taxon>
    </lineage>
</organism>
<feature type="domain" description="Response regulatory" evidence="20">
    <location>
        <begin position="1191"/>
        <end position="1310"/>
    </location>
</feature>
<evidence type="ECO:0000256" key="18">
    <source>
        <dbReference type="SAM" id="SignalP"/>
    </source>
</evidence>
<dbReference type="Gene3D" id="3.30.450.20">
    <property type="entry name" value="PAS domain"/>
    <property type="match status" value="2"/>
</dbReference>
<feature type="transmembrane region" description="Helical" evidence="17">
    <location>
        <begin position="514"/>
        <end position="537"/>
    </location>
</feature>
<keyword evidence="11" id="KW-0067">ATP-binding</keyword>
<comment type="subcellular location">
    <subcellularLocation>
        <location evidence="2">Cell inner membrane</location>
        <topology evidence="2">Multi-pass membrane protein</topology>
    </subcellularLocation>
</comment>
<evidence type="ECO:0000313" key="23">
    <source>
        <dbReference type="Proteomes" id="UP000018211"/>
    </source>
</evidence>
<dbReference type="CDD" id="cd16922">
    <property type="entry name" value="HATPase_EvgS-ArcB-TorS-like"/>
    <property type="match status" value="1"/>
</dbReference>
<evidence type="ECO:0000256" key="13">
    <source>
        <dbReference type="ARBA" id="ARBA00023012"/>
    </source>
</evidence>
<dbReference type="EMBL" id="CAOF01000149">
    <property type="protein sequence ID" value="CCO48500.1"/>
    <property type="molecule type" value="Genomic_DNA"/>
</dbReference>
<dbReference type="Pfam" id="PF00072">
    <property type="entry name" value="Response_reg"/>
    <property type="match status" value="1"/>
</dbReference>
<dbReference type="InterPro" id="IPR005467">
    <property type="entry name" value="His_kinase_dom"/>
</dbReference>
<keyword evidence="13" id="KW-0902">Two-component regulatory system</keyword>
<dbReference type="PROSITE" id="PS50109">
    <property type="entry name" value="HIS_KIN"/>
    <property type="match status" value="1"/>
</dbReference>
<dbReference type="InterPro" id="IPR001789">
    <property type="entry name" value="Sig_transdc_resp-reg_receiver"/>
</dbReference>
<evidence type="ECO:0000259" key="21">
    <source>
        <dbReference type="PROSITE" id="PS50894"/>
    </source>
</evidence>
<keyword evidence="11" id="KW-0547">Nucleotide-binding</keyword>
<dbReference type="InterPro" id="IPR008207">
    <property type="entry name" value="Sig_transdc_His_kin_Hpt_dom"/>
</dbReference>
<evidence type="ECO:0000256" key="9">
    <source>
        <dbReference type="ARBA" id="ARBA00022777"/>
    </source>
</evidence>
<dbReference type="Pfam" id="PF00512">
    <property type="entry name" value="HisKA"/>
    <property type="match status" value="1"/>
</dbReference>
<feature type="domain" description="HPt" evidence="21">
    <location>
        <begin position="1377"/>
        <end position="1469"/>
    </location>
</feature>
<dbReference type="SUPFAM" id="SSF53850">
    <property type="entry name" value="Periplasmic binding protein-like II"/>
    <property type="match status" value="2"/>
</dbReference>
<dbReference type="SUPFAM" id="SSF52172">
    <property type="entry name" value="CheY-like"/>
    <property type="match status" value="1"/>
</dbReference>
<dbReference type="PROSITE" id="PS50894">
    <property type="entry name" value="HPT"/>
    <property type="match status" value="1"/>
</dbReference>
<dbReference type="SMART" id="SM00388">
    <property type="entry name" value="HisKA"/>
    <property type="match status" value="1"/>
</dbReference>
<dbReference type="GO" id="GO:0016787">
    <property type="term" value="F:hydrolase activity"/>
    <property type="evidence" value="ECO:0007669"/>
    <property type="project" value="UniProtKB-KW"/>
</dbReference>
<evidence type="ECO:0000256" key="6">
    <source>
        <dbReference type="ARBA" id="ARBA00022553"/>
    </source>
</evidence>
<gene>
    <name evidence="22" type="ORF">VIBNISOn1_560033</name>
</gene>
<comment type="caution">
    <text evidence="22">The sequence shown here is derived from an EMBL/GenBank/DDBJ whole genome shotgun (WGS) entry which is preliminary data.</text>
</comment>
<dbReference type="SMART" id="SM00448">
    <property type="entry name" value="REC"/>
    <property type="match status" value="1"/>
</dbReference>
<feature type="modified residue" description="Phosphohistidine" evidence="15">
    <location>
        <position position="1416"/>
    </location>
</feature>
<evidence type="ECO:0000256" key="11">
    <source>
        <dbReference type="ARBA" id="ARBA00022840"/>
    </source>
</evidence>
<proteinExistence type="predicted"/>
<evidence type="ECO:0000259" key="20">
    <source>
        <dbReference type="PROSITE" id="PS50110"/>
    </source>
</evidence>
<dbReference type="InterPro" id="IPR003594">
    <property type="entry name" value="HATPase_dom"/>
</dbReference>
<name>A0AAV2VV53_9VIBR</name>
<sequence>MKFVTYILSLFSILVLSLPINAEQTEEKRYSYTVNIGVLKEDFAPYSTVKKGEVTGLLPSIINEFQFYVNRNIHFVPYDNATDLYDALLKEEVDAITAHGANYRDVALSFTNPIVSSRQIGLSHEQIGFYHELNGRVLSYVRQFGNESYLKDLYPASRLLPSESVSDAIYKVAMEVSDATVGDGLMLYQQLQTGPYADFLSISLFDDLPVQSHFLATKSTNTQLVEEFNRAINSFRRSTRYKEILKNWLDETQERFLLVQNDTLALTEAEQKWLGTHPSVLVVTRGNSKPIDFYSANLGHQGISAEILQEIALITGLKWEYINLQTLNEDELDYHHSNTKPLIHAAASIKQEKYADHLFSRPYMQEPWVVIGRSENYTAGLMFSELDGATIGTVDDTVGVDVIREYCPTCTIKPFKTDDEVLEALDNKQIDNAVMSLFIASPKLQSQYAGQLRVVSLLNKESEVPVSFSVEHDQQLLINIINKALSAIPPSRIQEIQKKWRNANYESGVKTRDVLYGLLSVAGIAGFIILVIMAWNWKLKKEVFNRKKAEEDLKKRVNYERSLLDAIPFPIVVRDANGIIQSTNKAASDLKYLSYLTESLVNNKDEDNLILSGYSLPRLENEVIIDGAEKHYAYWKCPYVTPDHQIDGTVTILDDITELHLTRKRAKDAEQRVQKLADNVIGAVLQHTQSKQNLHSIQFTFVSAGISDLIGIESEQLMVSPRTFFSPMRQKDKKELIKCVRHALDEGFMSQDVGLVIDGEEKWLHIQSKITETEDSYIWNTVLTDITELKQQQKELREARQKAISATEAKSRFLANMSHEIRTPIGGIISLLELCEQYSVVDEVEKIHTSLSQSANNLLHIVNDILDFSKIEAGKLTLSPQPCVFESLIIRITQLQARHAQAKGLKFALWLDPALAYLISIDEVRLGQVLNNLLNNAVKFTEHGTVRLSVSLVEESDQKQTIMMRVIDSGIGIEKDSLKGLFQPFVQADEGTTRKFGGSGLGLTISKQLINQMGGDIAVSSQIGSGSQFKVMLPVDVIERAEELDMSPLQGLIINDFFQSEELCTYLENWNITASRGETHSRDKLDFLISKHQCDLLFISDVDYNQLQLTEEWWKAHHSNVRCLVLSDKGMLSPTPQDNHWLLSSNPIIPSQLKHCIDSDPARNDADLVIENIEDSAPLQTRDEAIHSGRLILIAEDHPINRQVIASQLKQLGYHADIFVDGKEAYDAFQKQNYGLIITDCHMPEMDGYALTKAIRKLESQESLIRTPIIALTANAIQGEREKCLELGMDDFLSKPTKMPVMDEAIARLLPPVIDPPNTDLEQRENEEEPELDFGFLDFSDTELQESTKPEHTVSLQSDDDSLEMIDVQKVCDIFGDMEIAKQIIKEFITSQNKDMDELNSVLSRNSHADIRQVTHRMKGAARMLECQPLSEALARFEEAADKEDEHLYSELFSEVSSLTDRLNESELA</sequence>
<dbReference type="InterPro" id="IPR035965">
    <property type="entry name" value="PAS-like_dom_sf"/>
</dbReference>
<reference evidence="22 23" key="1">
    <citation type="journal article" date="2013" name="ISME J.">
        <title>Comparative genomics of pathogenic lineages of Vibrio nigripulchritudo identifies virulence-associated traits.</title>
        <authorList>
            <person name="Goudenege D."/>
            <person name="Labreuche Y."/>
            <person name="Krin E."/>
            <person name="Ansquer D."/>
            <person name="Mangenot S."/>
            <person name="Calteau A."/>
            <person name="Medigue C."/>
            <person name="Mazel D."/>
            <person name="Polz M.F."/>
            <person name="Le Roux F."/>
        </authorList>
    </citation>
    <scope>NUCLEOTIDE SEQUENCE [LARGE SCALE GENOMIC DNA]</scope>
    <source>
        <strain evidence="22 23">SOn1</strain>
    </source>
</reference>
<dbReference type="InterPro" id="IPR011006">
    <property type="entry name" value="CheY-like_superfamily"/>
</dbReference>
<evidence type="ECO:0000256" key="14">
    <source>
        <dbReference type="ARBA" id="ARBA00023136"/>
    </source>
</evidence>
<keyword evidence="6 16" id="KW-0597">Phosphoprotein</keyword>
<dbReference type="InterPro" id="IPR036641">
    <property type="entry name" value="HPT_dom_sf"/>
</dbReference>
<keyword evidence="18" id="KW-0732">Signal</keyword>
<dbReference type="SUPFAM" id="SSF47384">
    <property type="entry name" value="Homodimeric domain of signal transducing histidine kinase"/>
    <property type="match status" value="1"/>
</dbReference>
<dbReference type="CDD" id="cd17546">
    <property type="entry name" value="REC_hyHK_CKI1_RcsC-like"/>
    <property type="match status" value="1"/>
</dbReference>
<dbReference type="Pfam" id="PF01627">
    <property type="entry name" value="Hpt"/>
    <property type="match status" value="1"/>
</dbReference>
<feature type="signal peptide" evidence="18">
    <location>
        <begin position="1"/>
        <end position="22"/>
    </location>
</feature>
<evidence type="ECO:0000256" key="5">
    <source>
        <dbReference type="ARBA" id="ARBA00022519"/>
    </source>
</evidence>
<evidence type="ECO:0000256" key="8">
    <source>
        <dbReference type="ARBA" id="ARBA00022692"/>
    </source>
</evidence>
<dbReference type="Gene3D" id="1.20.120.160">
    <property type="entry name" value="HPT domain"/>
    <property type="match status" value="1"/>
</dbReference>
<evidence type="ECO:0000256" key="2">
    <source>
        <dbReference type="ARBA" id="ARBA00004429"/>
    </source>
</evidence>
<evidence type="ECO:0000259" key="19">
    <source>
        <dbReference type="PROSITE" id="PS50109"/>
    </source>
</evidence>
<evidence type="ECO:0000256" key="10">
    <source>
        <dbReference type="ARBA" id="ARBA00022801"/>
    </source>
</evidence>
<dbReference type="EC" id="2.7.13.3" evidence="3"/>
<evidence type="ECO:0000256" key="1">
    <source>
        <dbReference type="ARBA" id="ARBA00000085"/>
    </source>
</evidence>
<evidence type="ECO:0000256" key="7">
    <source>
        <dbReference type="ARBA" id="ARBA00022679"/>
    </source>
</evidence>
<dbReference type="Gene3D" id="1.10.287.130">
    <property type="match status" value="1"/>
</dbReference>
<evidence type="ECO:0000256" key="15">
    <source>
        <dbReference type="PROSITE-ProRule" id="PRU00110"/>
    </source>
</evidence>
<dbReference type="Pfam" id="PF02518">
    <property type="entry name" value="HATPase_c"/>
    <property type="match status" value="1"/>
</dbReference>
<dbReference type="SUPFAM" id="SSF55785">
    <property type="entry name" value="PYP-like sensor domain (PAS domain)"/>
    <property type="match status" value="2"/>
</dbReference>
<dbReference type="PANTHER" id="PTHR43047:SF72">
    <property type="entry name" value="OSMOSENSING HISTIDINE PROTEIN KINASE SLN1"/>
    <property type="match status" value="1"/>
</dbReference>
<comment type="catalytic activity">
    <reaction evidence="1">
        <text>ATP + protein L-histidine = ADP + protein N-phospho-L-histidine.</text>
        <dbReference type="EC" id="2.7.13.3"/>
    </reaction>
</comment>
<dbReference type="PANTHER" id="PTHR43047">
    <property type="entry name" value="TWO-COMPONENT HISTIDINE PROTEIN KINASE"/>
    <property type="match status" value="1"/>
</dbReference>
<dbReference type="SUPFAM" id="SSF47226">
    <property type="entry name" value="Histidine-containing phosphotransfer domain, HPT domain"/>
    <property type="match status" value="1"/>
</dbReference>
<keyword evidence="5" id="KW-0997">Cell inner membrane</keyword>
<dbReference type="PRINTS" id="PR00344">
    <property type="entry name" value="BCTRLSENSOR"/>
</dbReference>
<keyword evidence="14 17" id="KW-0472">Membrane</keyword>
<dbReference type="GO" id="GO:0009927">
    <property type="term" value="F:histidine phosphotransfer kinase activity"/>
    <property type="evidence" value="ECO:0007669"/>
    <property type="project" value="TreeGrafter"/>
</dbReference>
<feature type="domain" description="Histidine kinase" evidence="19">
    <location>
        <begin position="816"/>
        <end position="1037"/>
    </location>
</feature>
<dbReference type="SUPFAM" id="SSF55874">
    <property type="entry name" value="ATPase domain of HSP90 chaperone/DNA topoisomerase II/histidine kinase"/>
    <property type="match status" value="1"/>
</dbReference>
<evidence type="ECO:0000256" key="16">
    <source>
        <dbReference type="PROSITE-ProRule" id="PRU00169"/>
    </source>
</evidence>
<dbReference type="InterPro" id="IPR036097">
    <property type="entry name" value="HisK_dim/P_sf"/>
</dbReference>
<dbReference type="SMART" id="SM00062">
    <property type="entry name" value="PBPb"/>
    <property type="match status" value="2"/>
</dbReference>
<feature type="chain" id="PRO_5043550897" description="histidine kinase" evidence="18">
    <location>
        <begin position="23"/>
        <end position="1469"/>
    </location>
</feature>
<dbReference type="RefSeq" id="WP_022612970.1">
    <property type="nucleotide sequence ID" value="NZ_LK391965.1"/>
</dbReference>
<dbReference type="PROSITE" id="PS50110">
    <property type="entry name" value="RESPONSE_REGULATORY"/>
    <property type="match status" value="1"/>
</dbReference>
<evidence type="ECO:0000256" key="3">
    <source>
        <dbReference type="ARBA" id="ARBA00012438"/>
    </source>
</evidence>
<feature type="modified residue" description="4-aspartylphosphate" evidence="16">
    <location>
        <position position="1240"/>
    </location>
</feature>
<dbReference type="Proteomes" id="UP000018211">
    <property type="component" value="Unassembled WGS sequence"/>
</dbReference>
<dbReference type="CDD" id="cd00088">
    <property type="entry name" value="HPT"/>
    <property type="match status" value="1"/>
</dbReference>
<keyword evidence="9 22" id="KW-0418">Kinase</keyword>
<dbReference type="Gene3D" id="3.40.190.10">
    <property type="entry name" value="Periplasmic binding protein-like II"/>
    <property type="match status" value="4"/>
</dbReference>
<dbReference type="Gene3D" id="3.40.50.2300">
    <property type="match status" value="1"/>
</dbReference>
<evidence type="ECO:0000256" key="12">
    <source>
        <dbReference type="ARBA" id="ARBA00022989"/>
    </source>
</evidence>
<keyword evidence="7" id="KW-0808">Transferase</keyword>
<dbReference type="GO" id="GO:0005886">
    <property type="term" value="C:plasma membrane"/>
    <property type="evidence" value="ECO:0007669"/>
    <property type="project" value="UniProtKB-SubCell"/>
</dbReference>
<dbReference type="InterPro" id="IPR003661">
    <property type="entry name" value="HisK_dim/P_dom"/>
</dbReference>
<evidence type="ECO:0000256" key="4">
    <source>
        <dbReference type="ARBA" id="ARBA00022475"/>
    </source>
</evidence>
<dbReference type="InterPro" id="IPR004358">
    <property type="entry name" value="Sig_transdc_His_kin-like_C"/>
</dbReference>
<accession>A0AAV2VV53</accession>
<dbReference type="InterPro" id="IPR001638">
    <property type="entry name" value="Solute-binding_3/MltF_N"/>
</dbReference>
<dbReference type="GO" id="GO:0000155">
    <property type="term" value="F:phosphorelay sensor kinase activity"/>
    <property type="evidence" value="ECO:0007669"/>
    <property type="project" value="InterPro"/>
</dbReference>
<dbReference type="SMART" id="SM00387">
    <property type="entry name" value="HATPase_c"/>
    <property type="match status" value="1"/>
</dbReference>
<dbReference type="InterPro" id="IPR036890">
    <property type="entry name" value="HATPase_C_sf"/>
</dbReference>
<dbReference type="FunFam" id="3.30.565.10:FF:000010">
    <property type="entry name" value="Sensor histidine kinase RcsC"/>
    <property type="match status" value="1"/>
</dbReference>
<keyword evidence="10" id="KW-0378">Hydrolase</keyword>
<dbReference type="Pfam" id="PF00497">
    <property type="entry name" value="SBP_bac_3"/>
    <property type="match status" value="2"/>
</dbReference>
<protein>
    <recommendedName>
        <fullName evidence="3">histidine kinase</fullName>
        <ecNumber evidence="3">2.7.13.3</ecNumber>
    </recommendedName>
</protein>
<evidence type="ECO:0000313" key="22">
    <source>
        <dbReference type="EMBL" id="CCO48500.1"/>
    </source>
</evidence>
<keyword evidence="8 17" id="KW-0812">Transmembrane</keyword>
<dbReference type="Gene3D" id="3.30.565.10">
    <property type="entry name" value="Histidine kinase-like ATPase, C-terminal domain"/>
    <property type="match status" value="1"/>
</dbReference>
<keyword evidence="4" id="KW-1003">Cell membrane</keyword>
<dbReference type="CDD" id="cd00082">
    <property type="entry name" value="HisKA"/>
    <property type="match status" value="1"/>
</dbReference>
<keyword evidence="12 17" id="KW-1133">Transmembrane helix</keyword>
<dbReference type="CDD" id="cd01007">
    <property type="entry name" value="PBP2_BvgS_HisK_like"/>
    <property type="match status" value="1"/>
</dbReference>
<evidence type="ECO:0000256" key="17">
    <source>
        <dbReference type="SAM" id="Phobius"/>
    </source>
</evidence>